<keyword evidence="2" id="KW-1185">Reference proteome</keyword>
<proteinExistence type="predicted"/>
<protein>
    <submittedName>
        <fullName evidence="1">Uncharacterized protein</fullName>
    </submittedName>
</protein>
<reference evidence="1 2" key="1">
    <citation type="submission" date="2023-09" db="EMBL/GenBank/DDBJ databases">
        <title>Analysis of phage genome (vB_Yru_GN1) of the bacterium (Yersinia ruckeri).</title>
        <authorList>
            <person name="Ganjoor M.S."/>
            <person name="Bouzari M."/>
            <person name="Soleimani-Delfan A."/>
        </authorList>
    </citation>
    <scope>NUCLEOTIDE SEQUENCE [LARGE SCALE GENOMIC DNA]</scope>
    <source>
        <strain evidence="2">vB_Yru_GN1</strain>
    </source>
</reference>
<accession>A0AA86IWM3</accession>
<dbReference type="EMBL" id="LC779065">
    <property type="protein sequence ID" value="BES79861.1"/>
    <property type="molecule type" value="Genomic_DNA"/>
</dbReference>
<sequence length="134" mass="16121">MTQEVMNEEDIEVSRQKYINEILASKDMDDEKKNSIIANFNFQNELMDFLYDASIMIKMDPNGKINNKLKELCRQRIPQLVSIHVIIILNRIKKAWYPLGEFHTTYRMVEEFSVKDNLRYTQLQLEYDRIKNIR</sequence>
<organism evidence="1 2">
    <name type="scientific">Yersinia phage vB_Yru_GN1</name>
    <dbReference type="NCBI Taxonomy" id="3074381"/>
    <lineage>
        <taxon>Viruses</taxon>
        <taxon>Duplodnaviria</taxon>
        <taxon>Heunggongvirae</taxon>
        <taxon>Uroviricota</taxon>
        <taxon>Caudoviricetes</taxon>
        <taxon>Caudoviricetes incertae sedis</taxon>
        <taxon>Sepahanvirus</taxon>
        <taxon>Sepahanvirus vB-Yru-GN1</taxon>
    </lineage>
</organism>
<name>A0AA86IWM3_9CAUD</name>
<evidence type="ECO:0000313" key="1">
    <source>
        <dbReference type="EMBL" id="BES79861.1"/>
    </source>
</evidence>
<evidence type="ECO:0000313" key="2">
    <source>
        <dbReference type="Proteomes" id="UP001304813"/>
    </source>
</evidence>
<dbReference type="Proteomes" id="UP001304813">
    <property type="component" value="Segment"/>
</dbReference>